<dbReference type="GO" id="GO:0004843">
    <property type="term" value="F:cysteine-type deubiquitinase activity"/>
    <property type="evidence" value="ECO:0007669"/>
    <property type="project" value="TreeGrafter"/>
</dbReference>
<keyword evidence="2" id="KW-1185">Reference proteome</keyword>
<evidence type="ECO:0000313" key="2">
    <source>
        <dbReference type="Proteomes" id="UP000298030"/>
    </source>
</evidence>
<name>A0A4Y7SL78_COPMI</name>
<dbReference type="EMBL" id="QPFP01000091">
    <property type="protein sequence ID" value="TEB22481.1"/>
    <property type="molecule type" value="Genomic_DNA"/>
</dbReference>
<gene>
    <name evidence="1" type="ORF">FA13DRAFT_1798904</name>
</gene>
<dbReference type="InterPro" id="IPR042467">
    <property type="entry name" value="Peptidase_C65_otubain_sub2"/>
</dbReference>
<dbReference type="STRING" id="71717.A0A4Y7SL78"/>
<dbReference type="Pfam" id="PF10275">
    <property type="entry name" value="Peptidase_C65"/>
    <property type="match status" value="1"/>
</dbReference>
<sequence>MAEEQTTTTERELKDYSVSEMYDMNQRLLNESVPDVVPVSELAPISALREEYENGSQLFLSQIDWLVKQGYTHFRRAKGKYLRKCNPRMHLTTHLLQAMEIAFIDVTVAFAYLDQLIQSPLVEREPKVGMSLSLLSSTREDILNAGAQAIVVDDAYEEFEALIRNVAIPDAQGRLLTERRLLDIFQAKSSETTYVEDASTPPNIVFFLRLATRAQLKINSETYDGFLYDPETGEPLDAESFCNRFVDPVGVEADHMQMTALCRELKLNLDVAYLDGRKADNVDFVQFREGPENQAPLTVLYRPGHYDILVKAESK</sequence>
<dbReference type="Gene3D" id="1.20.1300.20">
    <property type="entry name" value="Peptidase C65 Otubain, subdomain 2"/>
    <property type="match status" value="1"/>
</dbReference>
<dbReference type="InterPro" id="IPR038765">
    <property type="entry name" value="Papain-like_cys_pep_sf"/>
</dbReference>
<dbReference type="SUPFAM" id="SSF54001">
    <property type="entry name" value="Cysteine proteinases"/>
    <property type="match status" value="1"/>
</dbReference>
<organism evidence="1 2">
    <name type="scientific">Coprinellus micaceus</name>
    <name type="common">Glistening ink-cap mushroom</name>
    <name type="synonym">Coprinus micaceus</name>
    <dbReference type="NCBI Taxonomy" id="71717"/>
    <lineage>
        <taxon>Eukaryota</taxon>
        <taxon>Fungi</taxon>
        <taxon>Dikarya</taxon>
        <taxon>Basidiomycota</taxon>
        <taxon>Agaricomycotina</taxon>
        <taxon>Agaricomycetes</taxon>
        <taxon>Agaricomycetidae</taxon>
        <taxon>Agaricales</taxon>
        <taxon>Agaricineae</taxon>
        <taxon>Psathyrellaceae</taxon>
        <taxon>Coprinellus</taxon>
    </lineage>
</organism>
<dbReference type="GO" id="GO:0043130">
    <property type="term" value="F:ubiquitin binding"/>
    <property type="evidence" value="ECO:0007669"/>
    <property type="project" value="TreeGrafter"/>
</dbReference>
<dbReference type="CDD" id="cd22749">
    <property type="entry name" value="Otubain_C65"/>
    <property type="match status" value="1"/>
</dbReference>
<dbReference type="GO" id="GO:0071108">
    <property type="term" value="P:protein K48-linked deubiquitination"/>
    <property type="evidence" value="ECO:0007669"/>
    <property type="project" value="TreeGrafter"/>
</dbReference>
<dbReference type="AlphaFoldDB" id="A0A4Y7SL78"/>
<dbReference type="GO" id="GO:0005634">
    <property type="term" value="C:nucleus"/>
    <property type="evidence" value="ECO:0007669"/>
    <property type="project" value="TreeGrafter"/>
</dbReference>
<protein>
    <submittedName>
        <fullName evidence="1">Cysteine proteinase</fullName>
    </submittedName>
</protein>
<accession>A0A4Y7SL78</accession>
<evidence type="ECO:0000313" key="1">
    <source>
        <dbReference type="EMBL" id="TEB22481.1"/>
    </source>
</evidence>
<comment type="caution">
    <text evidence="1">The sequence shown here is derived from an EMBL/GenBank/DDBJ whole genome shotgun (WGS) entry which is preliminary data.</text>
</comment>
<dbReference type="PANTHER" id="PTHR12931:SF15">
    <property type="entry name" value="UBIQUITIN THIOESTERASE OTUBAIN-LIKE"/>
    <property type="match status" value="1"/>
</dbReference>
<dbReference type="PANTHER" id="PTHR12931">
    <property type="entry name" value="UBIQUITIN THIOLESTERASE PROTEIN OTUB"/>
    <property type="match status" value="1"/>
</dbReference>
<proteinExistence type="predicted"/>
<reference evidence="1 2" key="1">
    <citation type="journal article" date="2019" name="Nat. Ecol. Evol.">
        <title>Megaphylogeny resolves global patterns of mushroom evolution.</title>
        <authorList>
            <person name="Varga T."/>
            <person name="Krizsan K."/>
            <person name="Foldi C."/>
            <person name="Dima B."/>
            <person name="Sanchez-Garcia M."/>
            <person name="Sanchez-Ramirez S."/>
            <person name="Szollosi G.J."/>
            <person name="Szarkandi J.G."/>
            <person name="Papp V."/>
            <person name="Albert L."/>
            <person name="Andreopoulos W."/>
            <person name="Angelini C."/>
            <person name="Antonin V."/>
            <person name="Barry K.W."/>
            <person name="Bougher N.L."/>
            <person name="Buchanan P."/>
            <person name="Buyck B."/>
            <person name="Bense V."/>
            <person name="Catcheside P."/>
            <person name="Chovatia M."/>
            <person name="Cooper J."/>
            <person name="Damon W."/>
            <person name="Desjardin D."/>
            <person name="Finy P."/>
            <person name="Geml J."/>
            <person name="Haridas S."/>
            <person name="Hughes K."/>
            <person name="Justo A."/>
            <person name="Karasinski D."/>
            <person name="Kautmanova I."/>
            <person name="Kiss B."/>
            <person name="Kocsube S."/>
            <person name="Kotiranta H."/>
            <person name="LaButti K.M."/>
            <person name="Lechner B.E."/>
            <person name="Liimatainen K."/>
            <person name="Lipzen A."/>
            <person name="Lukacs Z."/>
            <person name="Mihaltcheva S."/>
            <person name="Morgado L.N."/>
            <person name="Niskanen T."/>
            <person name="Noordeloos M.E."/>
            <person name="Ohm R.A."/>
            <person name="Ortiz-Santana B."/>
            <person name="Ovrebo C."/>
            <person name="Racz N."/>
            <person name="Riley R."/>
            <person name="Savchenko A."/>
            <person name="Shiryaev A."/>
            <person name="Soop K."/>
            <person name="Spirin V."/>
            <person name="Szebenyi C."/>
            <person name="Tomsovsky M."/>
            <person name="Tulloss R.E."/>
            <person name="Uehling J."/>
            <person name="Grigoriev I.V."/>
            <person name="Vagvolgyi C."/>
            <person name="Papp T."/>
            <person name="Martin F.M."/>
            <person name="Miettinen O."/>
            <person name="Hibbett D.S."/>
            <person name="Nagy L.G."/>
        </authorList>
    </citation>
    <scope>NUCLEOTIDE SEQUENCE [LARGE SCALE GENOMIC DNA]</scope>
    <source>
        <strain evidence="1 2">FP101781</strain>
    </source>
</reference>
<dbReference type="OrthoDB" id="18915at2759"/>
<dbReference type="InterPro" id="IPR019400">
    <property type="entry name" value="Peptidase_C65_otubain"/>
</dbReference>
<dbReference type="Proteomes" id="UP000298030">
    <property type="component" value="Unassembled WGS sequence"/>
</dbReference>